<dbReference type="Gene3D" id="2.60.120.260">
    <property type="entry name" value="Galactose-binding domain-like"/>
    <property type="match status" value="1"/>
</dbReference>
<organism evidence="1 2">
    <name type="scientific">Streptomyces phage ZL12</name>
    <dbReference type="NCBI Taxonomy" id="2570911"/>
    <lineage>
        <taxon>Viruses</taxon>
        <taxon>Duplodnaviria</taxon>
        <taxon>Heunggongvirae</taxon>
        <taxon>Uroviricota</taxon>
        <taxon>Caudoviricetes</taxon>
        <taxon>Fuzanglongvirus</taxon>
        <taxon>Fuzanglongvirus ZL12</taxon>
    </lineage>
</organism>
<protein>
    <recommendedName>
        <fullName evidence="3">Tail fiber protein</fullName>
    </recommendedName>
</protein>
<name>D0UWF2_9CAUD</name>
<proteinExistence type="predicted"/>
<dbReference type="EMBL" id="GQ919031">
    <property type="protein sequence ID" value="ACX71124.1"/>
    <property type="molecule type" value="Genomic_DNA"/>
</dbReference>
<gene>
    <name evidence="1" type="ORF">pZL12.47c</name>
</gene>
<keyword evidence="2" id="KW-1185">Reference proteome</keyword>
<evidence type="ECO:0000313" key="2">
    <source>
        <dbReference type="Proteomes" id="UP000298310"/>
    </source>
</evidence>
<evidence type="ECO:0008006" key="3">
    <source>
        <dbReference type="Google" id="ProtNLM"/>
    </source>
</evidence>
<sequence>MSTDLAQLARILVSLERRLERVEAQSRLKSASIDDTAIVVRDGTGSLRGIVGQQGDGTTAVTIVNGPPPPQPSAPIVMSVLGGVTASWDGLFTDGVLPLDWSRTEVHASPDSGFTPTAVTLQSTIETAQGATVVVPTDDPVYVRLVARSTSGTASAPSAQTGPYGPSPVVAGELLDGIVTTVKLAEDAVTAAKLAANAVDTTAIQDGAVMEAALHDAAVSTGKLATDAVTAPKLAANAVIAGKIAANAVTAATIAAGAINTEKLTVAGGTNIFPDPSFEGAYTATLVAGNSFWSQAPFGNGSPTGLRLNCVAGSPASRNLRITIFPVLTGDQLYLAADYYASTDWVGNDFRFFVRWYSGSEGTGTHLSTNSITRAPTALGAWERLSGTVTAPAQAVSAMLFMEGNQGSAGTVTWDNAVCRPIVPGVQIADGAITTPKIVAGAVQTLQLDAGAVNASKIAAGAVTTAALDALAVTADKIAANTITAGKLAAGSVDATALKADAITGKTITGGTINGAEFHSDNGAGGLVDIADGTVVTTAATGWKILIDPNQAYPILDFRNDAGITAGSINAMGDSARPGLVMSSGPFTDGAITDWIWATRSGADGAANGWRTGRFRTSDLNTLLGGYINLAPDKATLAWIDTNNPSINTILQIEQGLFIFDEGRMLIEPPVSTSTALYVAAKTGHTGNLMRAQVNAVDRFVVGATGAVIAAGTVTAAGFSTTGPVSAATVTTTGNATIGGTLGTTDVTVSGQITKDATWSTLSKGTGWAGYGSTFGVGRYRRMPDGSVVIRDLVNRTATTSIPGGEVVATLPVGYRPVTTVQQNIFVGGSTGGSCSININTNGTITLTNITSGAAAYLSTGSGYISLNGYQFFTD</sequence>
<dbReference type="Proteomes" id="UP000298310">
    <property type="component" value="Segment"/>
</dbReference>
<accession>D0UWF2</accession>
<evidence type="ECO:0000313" key="1">
    <source>
        <dbReference type="EMBL" id="ACX71124.1"/>
    </source>
</evidence>
<dbReference type="KEGG" id="vg:80142663"/>
<reference evidence="1 2" key="1">
    <citation type="journal article" date="2010" name="J. Bacteriol.">
        <title>Characterization of the replication, transfer, and plasmid/lytic phage cycle of the Streptomyces plasmid-phage pZL12.</title>
        <authorList>
            <person name="Zhong L."/>
            <person name="Cheng Q."/>
            <person name="Tian X."/>
            <person name="Zhao L."/>
            <person name="Qin Z."/>
        </authorList>
    </citation>
    <scope>NUCLEOTIDE SEQUENCE [LARGE SCALE GENOMIC DNA]</scope>
</reference>